<accession>M8BNY2</accession>
<evidence type="ECO:0000259" key="7">
    <source>
        <dbReference type="PROSITE" id="PS50846"/>
    </source>
</evidence>
<dbReference type="PROSITE" id="PS50846">
    <property type="entry name" value="HMA_2"/>
    <property type="match status" value="1"/>
</dbReference>
<dbReference type="EnsemblPlants" id="EMT23664">
    <property type="protein sequence ID" value="EMT23664"/>
    <property type="gene ID" value="F775_25280"/>
</dbReference>
<dbReference type="Gene3D" id="3.30.420.10">
    <property type="entry name" value="Ribonuclease H-like superfamily/Ribonuclease H"/>
    <property type="match status" value="1"/>
</dbReference>
<feature type="compositionally biased region" description="Basic and acidic residues" evidence="6">
    <location>
        <begin position="212"/>
        <end position="256"/>
    </location>
</feature>
<reference evidence="8" key="1">
    <citation type="submission" date="2015-06" db="UniProtKB">
        <authorList>
            <consortium name="EnsemblPlants"/>
        </authorList>
    </citation>
    <scope>IDENTIFICATION</scope>
</reference>
<keyword evidence="4" id="KW-0636">Prenylation</keyword>
<dbReference type="InterPro" id="IPR006121">
    <property type="entry name" value="HMA_dom"/>
</dbReference>
<evidence type="ECO:0000256" key="2">
    <source>
        <dbReference type="ARBA" id="ARBA00022723"/>
    </source>
</evidence>
<keyword evidence="3" id="KW-0449">Lipoprotein</keyword>
<dbReference type="AlphaFoldDB" id="M8BNY2"/>
<feature type="region of interest" description="Disordered" evidence="6">
    <location>
        <begin position="204"/>
        <end position="266"/>
    </location>
</feature>
<dbReference type="GO" id="GO:0046872">
    <property type="term" value="F:metal ion binding"/>
    <property type="evidence" value="ECO:0007669"/>
    <property type="project" value="UniProtKB-KW"/>
</dbReference>
<evidence type="ECO:0000256" key="4">
    <source>
        <dbReference type="ARBA" id="ARBA00023289"/>
    </source>
</evidence>
<dbReference type="InterPro" id="IPR051863">
    <property type="entry name" value="HIPP"/>
</dbReference>
<protein>
    <recommendedName>
        <fullName evidence="7">HMA domain-containing protein</fullName>
    </recommendedName>
</protein>
<evidence type="ECO:0000313" key="8">
    <source>
        <dbReference type="EnsemblPlants" id="EMT23664"/>
    </source>
</evidence>
<dbReference type="Pfam" id="PF13456">
    <property type="entry name" value="RVT_3"/>
    <property type="match status" value="1"/>
</dbReference>
<evidence type="ECO:0000256" key="3">
    <source>
        <dbReference type="ARBA" id="ARBA00023288"/>
    </source>
</evidence>
<dbReference type="GO" id="GO:0003676">
    <property type="term" value="F:nucleic acid binding"/>
    <property type="evidence" value="ECO:0007669"/>
    <property type="project" value="InterPro"/>
</dbReference>
<proteinExistence type="inferred from homology"/>
<dbReference type="InterPro" id="IPR002156">
    <property type="entry name" value="RNaseH_domain"/>
</dbReference>
<sequence>MVLRTERGEIIFTACREIRTCDNSLEAELAACKEGLELVLHRTELPTMIEMDCVEAVMMLNARTIDRSRVRVMVEEIKRMVVDDPREISITAISRSQNKVSHPLAAYGRSTPRTALYAPSLPVCTAPPPAGLVLSSHLGDMSKKIVVKLEVNSGKDKQKAMKAVSALVGIDALSVDMAARKMTVIGMVDPVDVVSKLRKAWSASIDSVGPAKEPEKEGEKKDGDGKKDGADAKKEGEGEKKDGDGKDGAKKDDGEAKPPQPTEEQLMAELMNQYRSAYSAYHNPYMNSHYVVQSMEENPNSCAIC</sequence>
<dbReference type="Pfam" id="PF00403">
    <property type="entry name" value="HMA"/>
    <property type="match status" value="1"/>
</dbReference>
<dbReference type="PANTHER" id="PTHR45811:SF41">
    <property type="entry name" value="HEAVY METAL-ASSOCIATED DOMAIN CONTAINING PROTEIN, EXPRESSED"/>
    <property type="match status" value="1"/>
</dbReference>
<evidence type="ECO:0000256" key="1">
    <source>
        <dbReference type="ARBA" id="ARBA00022481"/>
    </source>
</evidence>
<keyword evidence="1" id="KW-0488">Methylation</keyword>
<dbReference type="GO" id="GO:0004523">
    <property type="term" value="F:RNA-DNA hybrid ribonuclease activity"/>
    <property type="evidence" value="ECO:0007669"/>
    <property type="project" value="InterPro"/>
</dbReference>
<dbReference type="PANTHER" id="PTHR45811">
    <property type="entry name" value="COPPER TRANSPORT PROTEIN FAMILY-RELATED"/>
    <property type="match status" value="1"/>
</dbReference>
<evidence type="ECO:0000256" key="6">
    <source>
        <dbReference type="SAM" id="MobiDB-lite"/>
    </source>
</evidence>
<comment type="similarity">
    <text evidence="5">Belongs to the HIPP family.</text>
</comment>
<dbReference type="CDD" id="cd06222">
    <property type="entry name" value="RNase_H_like"/>
    <property type="match status" value="1"/>
</dbReference>
<organism evidence="8">
    <name type="scientific">Aegilops tauschii</name>
    <name type="common">Tausch's goatgrass</name>
    <name type="synonym">Aegilops squarrosa</name>
    <dbReference type="NCBI Taxonomy" id="37682"/>
    <lineage>
        <taxon>Eukaryota</taxon>
        <taxon>Viridiplantae</taxon>
        <taxon>Streptophyta</taxon>
        <taxon>Embryophyta</taxon>
        <taxon>Tracheophyta</taxon>
        <taxon>Spermatophyta</taxon>
        <taxon>Magnoliopsida</taxon>
        <taxon>Liliopsida</taxon>
        <taxon>Poales</taxon>
        <taxon>Poaceae</taxon>
        <taxon>BOP clade</taxon>
        <taxon>Pooideae</taxon>
        <taxon>Triticodae</taxon>
        <taxon>Triticeae</taxon>
        <taxon>Triticinae</taxon>
        <taxon>Aegilops</taxon>
    </lineage>
</organism>
<evidence type="ECO:0000256" key="5">
    <source>
        <dbReference type="ARBA" id="ARBA00024045"/>
    </source>
</evidence>
<keyword evidence="2" id="KW-0479">Metal-binding</keyword>
<name>M8BNY2_AEGTA</name>
<dbReference type="InterPro" id="IPR036397">
    <property type="entry name" value="RNaseH_sf"/>
</dbReference>
<feature type="domain" description="HMA" evidence="7">
    <location>
        <begin position="142"/>
        <end position="209"/>
    </location>
</feature>
<dbReference type="InterPro" id="IPR044730">
    <property type="entry name" value="RNase_H-like_dom_plant"/>
</dbReference>
<dbReference type="Gene3D" id="3.30.70.100">
    <property type="match status" value="1"/>
</dbReference>